<dbReference type="AlphaFoldDB" id="A0A1U9ZXT4"/>
<evidence type="ECO:0000313" key="2">
    <source>
        <dbReference type="Proteomes" id="UP000190797"/>
    </source>
</evidence>
<dbReference type="EMBL" id="CP017717">
    <property type="protein sequence ID" value="AQZ62763.1"/>
    <property type="molecule type" value="Genomic_DNA"/>
</dbReference>
<dbReference type="Proteomes" id="UP000190797">
    <property type="component" value="Chromosome"/>
</dbReference>
<sequence length="110" mass="12217">MSAVPSLGRIVHYQLTDEDADDINRRRDDYEAFQRSRTPVLPGQAGRDGHVAHVGTRVMAGNAFPAMIVRTYSGATDVNLQVHLDGNDTYWVTSSIEGDQPGTWHWPPRA</sequence>
<keyword evidence="2" id="KW-1185">Reference proteome</keyword>
<organism evidence="1 2">
    <name type="scientific">[Actinomadura] parvosata subsp. kistnae</name>
    <dbReference type="NCBI Taxonomy" id="1909395"/>
    <lineage>
        <taxon>Bacteria</taxon>
        <taxon>Bacillati</taxon>
        <taxon>Actinomycetota</taxon>
        <taxon>Actinomycetes</taxon>
        <taxon>Streptosporangiales</taxon>
        <taxon>Streptosporangiaceae</taxon>
        <taxon>Nonomuraea</taxon>
    </lineage>
</organism>
<reference evidence="2" key="1">
    <citation type="journal article" date="2017" name="Med. Chem. Commun.">
        <title>Nonomuraea sp. ATCC 55076 harbours the largest actinomycete chromosome to date and the kistamicin biosynthetic gene cluster.</title>
        <authorList>
            <person name="Nazari B."/>
            <person name="Forneris C.C."/>
            <person name="Gibson M.I."/>
            <person name="Moon K."/>
            <person name="Schramma K.R."/>
            <person name="Seyedsayamdost M.R."/>
        </authorList>
    </citation>
    <scope>NUCLEOTIDE SEQUENCE [LARGE SCALE GENOMIC DNA]</scope>
    <source>
        <strain evidence="2">ATCC 55076</strain>
    </source>
</reference>
<accession>A0A1U9ZXT4</accession>
<gene>
    <name evidence="1" type="ORF">BKM31_16005</name>
</gene>
<dbReference type="OrthoDB" id="3536267at2"/>
<dbReference type="RefSeq" id="WP_080038943.1">
    <property type="nucleotide sequence ID" value="NZ_CP017717.1"/>
</dbReference>
<evidence type="ECO:0000313" key="1">
    <source>
        <dbReference type="EMBL" id="AQZ62763.1"/>
    </source>
</evidence>
<name>A0A1U9ZXT4_9ACTN</name>
<protein>
    <submittedName>
        <fullName evidence="1">Uncharacterized protein</fullName>
    </submittedName>
</protein>
<proteinExistence type="predicted"/>
<dbReference type="KEGG" id="noa:BKM31_16005"/>